<dbReference type="InterPro" id="IPR012373">
    <property type="entry name" value="Ferrdict_sens_TM"/>
</dbReference>
<sequence length="599" mass="63444">MDELVDALNDRTITDEQMALLNRMLESDADARTKFMNLMRIEAELGAMHMPLEQMTPDRTQQPDQPAARLDAAQAVSPAGPAPKQSRPSLRISRSIVALAASIALAMACSSWLTLEGTRGRGPLASLLATEAGEPVGAVARIAATRNCRWRGERVDIGYGAELEGGQLLELETGVAELTFSGGARLVLEGPAAFRIPDHETIELYVGRVAAAVPKEAGRFSVRTPRLVVSDCGAQFGVVAEAGGRDEVHVFEGPVRAHSLDRQGRATGAVSLANLQAARLRSADDGFTLLSADDHGFVRSLSTRSGPGDGLLAFDNFAYPSGPLAWQNGGFGWAGPWADIEASDDPTGVVASTNGVARGSLSTADMVSLGNRLLQTGNGNRVRRALSTSLGGVFDAAGLVENADGLPLIGRDGTTLYISFLQRASKTDDVFYGFELHRGDGNFNRVLCVGNGAEGHGYGVSSNYAAQERVRFAPLGEENTEANFIVLRIDFGEDGEDRATIYRNPRSMSHESDCDVSASMNGVFAFDRVSLGNFKGSKLHEIDEIRIGTDFAAVTGSPTAANPGVATKQLPLLRASSHAAVRSTGLAAAFLRPSFPSDL</sequence>
<dbReference type="AlphaFoldDB" id="A0A5C5ZH51"/>
<organism evidence="3 4">
    <name type="scientific">Pseudobythopirellula maris</name>
    <dbReference type="NCBI Taxonomy" id="2527991"/>
    <lineage>
        <taxon>Bacteria</taxon>
        <taxon>Pseudomonadati</taxon>
        <taxon>Planctomycetota</taxon>
        <taxon>Planctomycetia</taxon>
        <taxon>Pirellulales</taxon>
        <taxon>Lacipirellulaceae</taxon>
        <taxon>Pseudobythopirellula</taxon>
    </lineage>
</organism>
<dbReference type="InterPro" id="IPR006860">
    <property type="entry name" value="FecR"/>
</dbReference>
<feature type="domain" description="FecR protein" evidence="2">
    <location>
        <begin position="175"/>
        <end position="256"/>
    </location>
</feature>
<gene>
    <name evidence="3" type="ORF">Mal64_34830</name>
</gene>
<comment type="caution">
    <text evidence="3">The sequence shown here is derived from an EMBL/GenBank/DDBJ whole genome shotgun (WGS) entry which is preliminary data.</text>
</comment>
<dbReference type="PANTHER" id="PTHR30273:SF2">
    <property type="entry name" value="PROTEIN FECR"/>
    <property type="match status" value="1"/>
</dbReference>
<name>A0A5C5ZH51_9BACT</name>
<dbReference type="Proteomes" id="UP000315440">
    <property type="component" value="Unassembled WGS sequence"/>
</dbReference>
<keyword evidence="4" id="KW-1185">Reference proteome</keyword>
<dbReference type="Pfam" id="PF04773">
    <property type="entry name" value="FecR"/>
    <property type="match status" value="1"/>
</dbReference>
<evidence type="ECO:0000259" key="2">
    <source>
        <dbReference type="Pfam" id="PF04773"/>
    </source>
</evidence>
<evidence type="ECO:0000313" key="4">
    <source>
        <dbReference type="Proteomes" id="UP000315440"/>
    </source>
</evidence>
<dbReference type="RefSeq" id="WP_146402611.1">
    <property type="nucleotide sequence ID" value="NZ_SJPQ01000004.1"/>
</dbReference>
<dbReference type="PANTHER" id="PTHR30273">
    <property type="entry name" value="PERIPLASMIC SIGNAL SENSOR AND SIGMA FACTOR ACTIVATOR FECR-RELATED"/>
    <property type="match status" value="1"/>
</dbReference>
<dbReference type="GO" id="GO:0016989">
    <property type="term" value="F:sigma factor antagonist activity"/>
    <property type="evidence" value="ECO:0007669"/>
    <property type="project" value="TreeGrafter"/>
</dbReference>
<dbReference type="EMBL" id="SJPQ01000004">
    <property type="protein sequence ID" value="TWT86654.1"/>
    <property type="molecule type" value="Genomic_DNA"/>
</dbReference>
<evidence type="ECO:0000256" key="1">
    <source>
        <dbReference type="SAM" id="MobiDB-lite"/>
    </source>
</evidence>
<dbReference type="Gene3D" id="2.60.120.1440">
    <property type="match status" value="1"/>
</dbReference>
<feature type="region of interest" description="Disordered" evidence="1">
    <location>
        <begin position="56"/>
        <end position="88"/>
    </location>
</feature>
<dbReference type="OrthoDB" id="255678at2"/>
<protein>
    <submittedName>
        <fullName evidence="3">FecR protein</fullName>
    </submittedName>
</protein>
<proteinExistence type="predicted"/>
<accession>A0A5C5ZH51</accession>
<evidence type="ECO:0000313" key="3">
    <source>
        <dbReference type="EMBL" id="TWT86654.1"/>
    </source>
</evidence>
<reference evidence="3 4" key="1">
    <citation type="submission" date="2019-02" db="EMBL/GenBank/DDBJ databases">
        <title>Deep-cultivation of Planctomycetes and their phenomic and genomic characterization uncovers novel biology.</title>
        <authorList>
            <person name="Wiegand S."/>
            <person name="Jogler M."/>
            <person name="Boedeker C."/>
            <person name="Pinto D."/>
            <person name="Vollmers J."/>
            <person name="Rivas-Marin E."/>
            <person name="Kohn T."/>
            <person name="Peeters S.H."/>
            <person name="Heuer A."/>
            <person name="Rast P."/>
            <person name="Oberbeckmann S."/>
            <person name="Bunk B."/>
            <person name="Jeske O."/>
            <person name="Meyerdierks A."/>
            <person name="Storesund J.E."/>
            <person name="Kallscheuer N."/>
            <person name="Luecker S."/>
            <person name="Lage O.M."/>
            <person name="Pohl T."/>
            <person name="Merkel B.J."/>
            <person name="Hornburger P."/>
            <person name="Mueller R.-W."/>
            <person name="Bruemmer F."/>
            <person name="Labrenz M."/>
            <person name="Spormann A.M."/>
            <person name="Op Den Camp H."/>
            <person name="Overmann J."/>
            <person name="Amann R."/>
            <person name="Jetten M.S.M."/>
            <person name="Mascher T."/>
            <person name="Medema M.H."/>
            <person name="Devos D.P."/>
            <person name="Kaster A.-K."/>
            <person name="Ovreas L."/>
            <person name="Rohde M."/>
            <person name="Galperin M.Y."/>
            <person name="Jogler C."/>
        </authorList>
    </citation>
    <scope>NUCLEOTIDE SEQUENCE [LARGE SCALE GENOMIC DNA]</scope>
    <source>
        <strain evidence="3 4">Mal64</strain>
    </source>
</reference>